<evidence type="ECO:0000313" key="8">
    <source>
        <dbReference type="Proteomes" id="UP000471293"/>
    </source>
</evidence>
<feature type="transmembrane region" description="Helical" evidence="5">
    <location>
        <begin position="314"/>
        <end position="331"/>
    </location>
</feature>
<dbReference type="Gene3D" id="1.20.1250.20">
    <property type="entry name" value="MFS general substrate transporter like domains"/>
    <property type="match status" value="2"/>
</dbReference>
<feature type="transmembrane region" description="Helical" evidence="5">
    <location>
        <begin position="280"/>
        <end position="302"/>
    </location>
</feature>
<feature type="transmembrane region" description="Helical" evidence="5">
    <location>
        <begin position="82"/>
        <end position="102"/>
    </location>
</feature>
<dbReference type="InterPro" id="IPR020846">
    <property type="entry name" value="MFS_dom"/>
</dbReference>
<dbReference type="PANTHER" id="PTHR43129:SF1">
    <property type="entry name" value="FOSMIDOMYCIN RESISTANCE PROTEIN"/>
    <property type="match status" value="1"/>
</dbReference>
<dbReference type="CDD" id="cd17478">
    <property type="entry name" value="MFS_FsR"/>
    <property type="match status" value="1"/>
</dbReference>
<dbReference type="SUPFAM" id="SSF103473">
    <property type="entry name" value="MFS general substrate transporter"/>
    <property type="match status" value="1"/>
</dbReference>
<dbReference type="InterPro" id="IPR011701">
    <property type="entry name" value="MFS"/>
</dbReference>
<keyword evidence="3 5" id="KW-1133">Transmembrane helix</keyword>
<feature type="transmembrane region" description="Helical" evidence="5">
    <location>
        <begin position="114"/>
        <end position="132"/>
    </location>
</feature>
<evidence type="ECO:0000256" key="1">
    <source>
        <dbReference type="ARBA" id="ARBA00004651"/>
    </source>
</evidence>
<evidence type="ECO:0000256" key="3">
    <source>
        <dbReference type="ARBA" id="ARBA00022989"/>
    </source>
</evidence>
<evidence type="ECO:0000313" key="7">
    <source>
        <dbReference type="EMBL" id="NEA18815.1"/>
    </source>
</evidence>
<comment type="subcellular location">
    <subcellularLocation>
        <location evidence="1">Cell membrane</location>
        <topology evidence="1">Multi-pass membrane protein</topology>
    </subcellularLocation>
</comment>
<accession>A0A6N9UCX9</accession>
<dbReference type="Proteomes" id="UP000471293">
    <property type="component" value="Unassembled WGS sequence"/>
</dbReference>
<dbReference type="GO" id="GO:0022857">
    <property type="term" value="F:transmembrane transporter activity"/>
    <property type="evidence" value="ECO:0007669"/>
    <property type="project" value="InterPro"/>
</dbReference>
<feature type="transmembrane region" description="Helical" evidence="5">
    <location>
        <begin position="248"/>
        <end position="274"/>
    </location>
</feature>
<evidence type="ECO:0000259" key="6">
    <source>
        <dbReference type="PROSITE" id="PS50850"/>
    </source>
</evidence>
<dbReference type="Pfam" id="PF07690">
    <property type="entry name" value="MFS_1"/>
    <property type="match status" value="1"/>
</dbReference>
<comment type="caution">
    <text evidence="7">The sequence shown here is derived from an EMBL/GenBank/DDBJ whole genome shotgun (WGS) entry which is preliminary data.</text>
</comment>
<proteinExistence type="predicted"/>
<feature type="transmembrane region" description="Helical" evidence="5">
    <location>
        <begin position="177"/>
        <end position="198"/>
    </location>
</feature>
<evidence type="ECO:0000256" key="2">
    <source>
        <dbReference type="ARBA" id="ARBA00022692"/>
    </source>
</evidence>
<keyword evidence="2 5" id="KW-0812">Transmembrane</keyword>
<protein>
    <submittedName>
        <fullName evidence="7">MFS transporter</fullName>
    </submittedName>
</protein>
<evidence type="ECO:0000256" key="4">
    <source>
        <dbReference type="ARBA" id="ARBA00023136"/>
    </source>
</evidence>
<feature type="transmembrane region" description="Helical" evidence="5">
    <location>
        <begin position="204"/>
        <end position="227"/>
    </location>
</feature>
<dbReference type="EMBL" id="JAAGLQ010000542">
    <property type="protein sequence ID" value="NEA18815.1"/>
    <property type="molecule type" value="Genomic_DNA"/>
</dbReference>
<evidence type="ECO:0000256" key="5">
    <source>
        <dbReference type="SAM" id="Phobius"/>
    </source>
</evidence>
<dbReference type="GO" id="GO:0005886">
    <property type="term" value="C:plasma membrane"/>
    <property type="evidence" value="ECO:0007669"/>
    <property type="project" value="UniProtKB-SubCell"/>
</dbReference>
<gene>
    <name evidence="7" type="ORF">G3I29_25610</name>
</gene>
<keyword evidence="4 5" id="KW-0472">Membrane</keyword>
<organism evidence="7 8">
    <name type="scientific">Streptomyces halstedii</name>
    <dbReference type="NCBI Taxonomy" id="1944"/>
    <lineage>
        <taxon>Bacteria</taxon>
        <taxon>Bacillati</taxon>
        <taxon>Actinomycetota</taxon>
        <taxon>Actinomycetes</taxon>
        <taxon>Kitasatosporales</taxon>
        <taxon>Streptomycetaceae</taxon>
        <taxon>Streptomyces</taxon>
    </lineage>
</organism>
<feature type="domain" description="Major facilitator superfamily (MFS) profile" evidence="6">
    <location>
        <begin position="52"/>
        <end position="422"/>
    </location>
</feature>
<dbReference type="PROSITE" id="PS50850">
    <property type="entry name" value="MFS"/>
    <property type="match status" value="1"/>
</dbReference>
<feature type="transmembrane region" description="Helical" evidence="5">
    <location>
        <begin position="371"/>
        <end position="393"/>
    </location>
</feature>
<name>A0A6N9UCX9_STRHA</name>
<dbReference type="InterPro" id="IPR036259">
    <property type="entry name" value="MFS_trans_sf"/>
</dbReference>
<dbReference type="AlphaFoldDB" id="A0A6N9UCX9"/>
<feature type="transmembrane region" description="Helical" evidence="5">
    <location>
        <begin position="138"/>
        <end position="156"/>
    </location>
</feature>
<reference evidence="7 8" key="1">
    <citation type="submission" date="2020-01" db="EMBL/GenBank/DDBJ databases">
        <title>Insect and environment-associated Actinomycetes.</title>
        <authorList>
            <person name="Currrie C."/>
            <person name="Chevrette M."/>
            <person name="Carlson C."/>
            <person name="Stubbendieck R."/>
            <person name="Wendt-Pienkowski E."/>
        </authorList>
    </citation>
    <scope>NUCLEOTIDE SEQUENCE [LARGE SCALE GENOMIC DNA]</scope>
    <source>
        <strain evidence="7 8">SID11342</strain>
    </source>
</reference>
<dbReference type="PANTHER" id="PTHR43129">
    <property type="entry name" value="FOSMIDOMYCIN RESISTANCE PROTEIN"/>
    <property type="match status" value="1"/>
</dbReference>
<sequence length="439" mass="44177">MAVGRDGSAGLDPLAAGGRVRQEAGFRHRPADYRKRVRGRCPDDGGVAANRTILLLSVGHGCVDVYQGAVAALVPFFVAERAYGYAAASGIVLAASLLSSVAQPLFGALTDRRALPWLLPVSTVVGGLGVAASGLGGSYGLTLVCVAVSGVGVAAYHPESARVARIASRGSHTSMGWFSLGGNLGFAAAPLLVTAAVSGGGLRWTPVLVLPALAGSVLCLPVLRVLTDRAAPGTASSSLPEVADDVRSFVKLSVAVAARSVAFMGLGTFVALYARQRTGGGTAAGTAALTVLYLGGAVGTVLGGRLAARWDRVTVVRGAYLAGVLAVAGVVLVPGPSLYGCVALASGCLYVPFSLQVTLGQDYLPSRVGTASGVTLGLAVSVGGVAGPLIGMLADATSLRTALAPLVLMPAVSYLMVRTLPEPPVHRLAAPPAVRLRQA</sequence>